<dbReference type="VEuPathDB" id="VectorBase:AALB20_034079"/>
<organism evidence="7 8">
    <name type="scientific">Anopheles albimanus</name>
    <name type="common">New world malaria mosquito</name>
    <dbReference type="NCBI Taxonomy" id="7167"/>
    <lineage>
        <taxon>Eukaryota</taxon>
        <taxon>Metazoa</taxon>
        <taxon>Ecdysozoa</taxon>
        <taxon>Arthropoda</taxon>
        <taxon>Hexapoda</taxon>
        <taxon>Insecta</taxon>
        <taxon>Pterygota</taxon>
        <taxon>Neoptera</taxon>
        <taxon>Endopterygota</taxon>
        <taxon>Diptera</taxon>
        <taxon>Nematocera</taxon>
        <taxon>Culicoidea</taxon>
        <taxon>Culicidae</taxon>
        <taxon>Anophelinae</taxon>
        <taxon>Anopheles</taxon>
    </lineage>
</organism>
<dbReference type="PROSITE" id="PS00616">
    <property type="entry name" value="HIS_ACID_PHOSPHAT_1"/>
    <property type="match status" value="1"/>
</dbReference>
<dbReference type="InterPro" id="IPR033379">
    <property type="entry name" value="Acid_Pase_AS"/>
</dbReference>
<protein>
    <recommendedName>
        <fullName evidence="5">2-phosphoxylose phosphatase 1</fullName>
    </recommendedName>
    <alternativeName>
        <fullName evidence="6">Acid phosphatase-like protein 2</fullName>
    </alternativeName>
</protein>
<keyword evidence="8" id="KW-1185">Reference proteome</keyword>
<sequence>MLKELTRISIQHRTLYCYVILSIWIFLLIAGMYKYIGSIERNNNKFLTIQGFGYQKTKEYFKDDEEFTSSLISNTNHSECTHPSMLMAGEEGGSLEGWTLQGVLLLVRHGDRGPMAHVRGINGVDCGYENDPSLDRYVNFVQNSTTSTSTSGHWMKTGPFHGFPLLPATTKLCMLAQLTPKGIAQMLRVGNIVRQKYARLLGLYKQYPSNGLTKNTRLNGTDNNTKQTTIGNLYNVDDVVVYSTRYRRTFQSGMALLFAALPHEKWLGLNIQESHSLSYCFSDCACPQAEKLKKSLASEMSRHLAQHPTIGAITQWIGATILQNPQSSPGQINPLDVRDALLSHICHAAPLPCRNSREAKSRQSSSTADPSTFDLINIDLEENNAVGTASYSHFNNEQTDNPVERQTSNVEGCVEKAHVTTLMSYIHWAAVKELYSQTMRQQGLLRSYGLLRNIVSYMLKMISGDLVKLVLYSAHDKTIEYLIVSLGVRLEDPFVPYATRMAFEVYKSEKDIQYYFRLVYNGRDITNAINVCASGKSLSVPRGNRGGRGLLCPIENIIRFIHDDYFHSLNATNYKDACIIKQEM</sequence>
<dbReference type="GO" id="GO:0006024">
    <property type="term" value="P:glycosaminoglycan biosynthetic process"/>
    <property type="evidence" value="ECO:0007669"/>
    <property type="project" value="TreeGrafter"/>
</dbReference>
<name>A0A182FMS5_ANOAL</name>
<dbReference type="InterPro" id="IPR050645">
    <property type="entry name" value="Histidine_acid_phosphatase"/>
</dbReference>
<evidence type="ECO:0000256" key="5">
    <source>
        <dbReference type="ARBA" id="ARBA00040357"/>
    </source>
</evidence>
<keyword evidence="3" id="KW-0378">Hydrolase</keyword>
<dbReference type="GO" id="GO:0005794">
    <property type="term" value="C:Golgi apparatus"/>
    <property type="evidence" value="ECO:0007669"/>
    <property type="project" value="TreeGrafter"/>
</dbReference>
<dbReference type="GO" id="GO:0050650">
    <property type="term" value="P:chondroitin sulfate proteoglycan biosynthetic process"/>
    <property type="evidence" value="ECO:0007669"/>
    <property type="project" value="TreeGrafter"/>
</dbReference>
<dbReference type="GO" id="GO:0003993">
    <property type="term" value="F:acid phosphatase activity"/>
    <property type="evidence" value="ECO:0007669"/>
    <property type="project" value="UniProtKB-EC"/>
</dbReference>
<dbReference type="Gene3D" id="3.40.50.1240">
    <property type="entry name" value="Phosphoglycerate mutase-like"/>
    <property type="match status" value="1"/>
</dbReference>
<comment type="catalytic activity">
    <reaction evidence="4">
        <text>3-O-[beta-D-GlcA-(1-&gt;3)-beta-D-Gal-(1-&gt;3)-beta-D-Gal-(1-&gt;4)-beta-D-2-O-P-Xyl]-L-seryl-[protein] + H2O = 3-O-(beta-D-GlcA-(1-&gt;3)-beta-D-Gal-(1-&gt;3)-beta-D-Gal-(1-&gt;4)-beta-D-Xyl)-L-seryl-[protein] + phosphate</text>
        <dbReference type="Rhea" id="RHEA:56512"/>
        <dbReference type="Rhea" id="RHEA-COMP:12573"/>
        <dbReference type="Rhea" id="RHEA-COMP:14559"/>
        <dbReference type="ChEBI" id="CHEBI:15377"/>
        <dbReference type="ChEBI" id="CHEBI:43474"/>
        <dbReference type="ChEBI" id="CHEBI:132093"/>
        <dbReference type="ChEBI" id="CHEBI:140495"/>
    </reaction>
</comment>
<dbReference type="PANTHER" id="PTHR11567:SF110">
    <property type="entry name" value="2-PHOSPHOXYLOSE PHOSPHATASE 1"/>
    <property type="match status" value="1"/>
</dbReference>
<evidence type="ECO:0000256" key="2">
    <source>
        <dbReference type="ARBA" id="ARBA00005375"/>
    </source>
</evidence>
<dbReference type="EnsemblMetazoa" id="AALB007837-RA">
    <property type="protein sequence ID" value="AALB007837-PA"/>
    <property type="gene ID" value="AALB007837"/>
</dbReference>
<dbReference type="AlphaFoldDB" id="A0A182FMS5"/>
<dbReference type="STRING" id="7167.A0A182FMS5"/>
<reference evidence="7 8" key="1">
    <citation type="journal article" date="2017" name="G3 (Bethesda)">
        <title>The Physical Genome Mapping of Anopheles albimanus Corrected Scaffold Misassemblies and Identified Interarm Rearrangements in Genus Anopheles.</title>
        <authorList>
            <person name="Artemov G.N."/>
            <person name="Peery A.N."/>
            <person name="Jiang X."/>
            <person name="Tu Z."/>
            <person name="Stegniy V.N."/>
            <person name="Sharakhova M.V."/>
            <person name="Sharakhov I.V."/>
        </authorList>
    </citation>
    <scope>NUCLEOTIDE SEQUENCE [LARGE SCALE GENOMIC DNA]</scope>
    <source>
        <strain evidence="7 8">ALBI9_A</strain>
    </source>
</reference>
<comment type="similarity">
    <text evidence="2">Belongs to the histidine acid phosphatase family.</text>
</comment>
<evidence type="ECO:0000313" key="8">
    <source>
        <dbReference type="Proteomes" id="UP000069272"/>
    </source>
</evidence>
<evidence type="ECO:0000313" key="7">
    <source>
        <dbReference type="EnsemblMetazoa" id="AALB007837-PA"/>
    </source>
</evidence>
<proteinExistence type="inferred from homology"/>
<dbReference type="Pfam" id="PF00328">
    <property type="entry name" value="His_Phos_2"/>
    <property type="match status" value="1"/>
</dbReference>
<dbReference type="InterPro" id="IPR029033">
    <property type="entry name" value="His_PPase_superfam"/>
</dbReference>
<dbReference type="RefSeq" id="XP_035774398.1">
    <property type="nucleotide sequence ID" value="XM_035918505.1"/>
</dbReference>
<dbReference type="PANTHER" id="PTHR11567">
    <property type="entry name" value="ACID PHOSPHATASE-RELATED"/>
    <property type="match status" value="1"/>
</dbReference>
<dbReference type="SUPFAM" id="SSF53254">
    <property type="entry name" value="Phosphoglycerate mutase-like"/>
    <property type="match status" value="1"/>
</dbReference>
<evidence type="ECO:0000256" key="4">
    <source>
        <dbReference type="ARBA" id="ARBA00036311"/>
    </source>
</evidence>
<dbReference type="Proteomes" id="UP000069272">
    <property type="component" value="Chromosome 2L"/>
</dbReference>
<evidence type="ECO:0000256" key="1">
    <source>
        <dbReference type="ARBA" id="ARBA00000032"/>
    </source>
</evidence>
<accession>A0A182FMS5</accession>
<dbReference type="VEuPathDB" id="VectorBase:AALB007837"/>
<dbReference type="GeneID" id="118457174"/>
<dbReference type="InterPro" id="IPR000560">
    <property type="entry name" value="His_Pase_clade-2"/>
</dbReference>
<evidence type="ECO:0000256" key="6">
    <source>
        <dbReference type="ARBA" id="ARBA00041499"/>
    </source>
</evidence>
<reference evidence="7" key="2">
    <citation type="submission" date="2022-08" db="UniProtKB">
        <authorList>
            <consortium name="EnsemblMetazoa"/>
        </authorList>
    </citation>
    <scope>IDENTIFICATION</scope>
    <source>
        <strain evidence="7">STECLA/ALBI9_A</strain>
    </source>
</reference>
<evidence type="ECO:0000256" key="3">
    <source>
        <dbReference type="ARBA" id="ARBA00022801"/>
    </source>
</evidence>
<comment type="catalytic activity">
    <reaction evidence="1">
        <text>a phosphate monoester + H2O = an alcohol + phosphate</text>
        <dbReference type="Rhea" id="RHEA:15017"/>
        <dbReference type="ChEBI" id="CHEBI:15377"/>
        <dbReference type="ChEBI" id="CHEBI:30879"/>
        <dbReference type="ChEBI" id="CHEBI:43474"/>
        <dbReference type="ChEBI" id="CHEBI:67140"/>
        <dbReference type="EC" id="3.1.3.2"/>
    </reaction>
</comment>
<dbReference type="KEGG" id="aali:118457174"/>
<dbReference type="OrthoDB" id="10262962at2759"/>